<keyword evidence="1" id="KW-0732">Signal</keyword>
<dbReference type="AlphaFoldDB" id="A0A8J3Q404"/>
<reference evidence="2" key="1">
    <citation type="submission" date="2021-01" db="EMBL/GenBank/DDBJ databases">
        <title>Whole genome shotgun sequence of Rhizocola hellebori NBRC 109834.</title>
        <authorList>
            <person name="Komaki H."/>
            <person name="Tamura T."/>
        </authorList>
    </citation>
    <scope>NUCLEOTIDE SEQUENCE</scope>
    <source>
        <strain evidence="2">NBRC 109834</strain>
    </source>
</reference>
<evidence type="ECO:0000256" key="1">
    <source>
        <dbReference type="SAM" id="SignalP"/>
    </source>
</evidence>
<feature type="signal peptide" evidence="1">
    <location>
        <begin position="1"/>
        <end position="34"/>
    </location>
</feature>
<protein>
    <submittedName>
        <fullName evidence="2">Uncharacterized protein</fullName>
    </submittedName>
</protein>
<evidence type="ECO:0000313" key="3">
    <source>
        <dbReference type="Proteomes" id="UP000612899"/>
    </source>
</evidence>
<sequence>MLALAGFAAHAGMRLIAILVTAVMVAAAPVAAQAADPVVAGFAWGNQPANPAYFPATGYEFNSAGLPIQILRPAVGTYQVKFFGLAAPGGVAHVSAYLSNSLCTVASWAPMGGDQVVNVRCYNNAGALIDSRFVVNFTNRKPAGVNFGYLWNDNPVPGVAGHTPSPAYSYDSAGLPITVFRSAVGSYQVDLGAFKTDPGWAAGYLRITPYASAARHCQALDPALVADPSLIEVRCYDDTGFGVDTRFTLTYARKTPMLGGSGARTTATVDLSGALPVMRGWTNSYGGAPTATEIVPGTYEVVFPNAGHAKGHAMASIMGTPPMYCTIQSWWQNMGDEHLLVSCYDGNVGVPNPAVLLNVSYIA</sequence>
<keyword evidence="3" id="KW-1185">Reference proteome</keyword>
<proteinExistence type="predicted"/>
<gene>
    <name evidence="2" type="ORF">Rhe02_10000</name>
</gene>
<evidence type="ECO:0000313" key="2">
    <source>
        <dbReference type="EMBL" id="GIH02933.1"/>
    </source>
</evidence>
<name>A0A8J3Q404_9ACTN</name>
<dbReference type="EMBL" id="BONY01000005">
    <property type="protein sequence ID" value="GIH02933.1"/>
    <property type="molecule type" value="Genomic_DNA"/>
</dbReference>
<feature type="chain" id="PRO_5035185643" evidence="1">
    <location>
        <begin position="35"/>
        <end position="363"/>
    </location>
</feature>
<dbReference type="Proteomes" id="UP000612899">
    <property type="component" value="Unassembled WGS sequence"/>
</dbReference>
<comment type="caution">
    <text evidence="2">The sequence shown here is derived from an EMBL/GenBank/DDBJ whole genome shotgun (WGS) entry which is preliminary data.</text>
</comment>
<accession>A0A8J3Q404</accession>
<organism evidence="2 3">
    <name type="scientific">Rhizocola hellebori</name>
    <dbReference type="NCBI Taxonomy" id="1392758"/>
    <lineage>
        <taxon>Bacteria</taxon>
        <taxon>Bacillati</taxon>
        <taxon>Actinomycetota</taxon>
        <taxon>Actinomycetes</taxon>
        <taxon>Micromonosporales</taxon>
        <taxon>Micromonosporaceae</taxon>
        <taxon>Rhizocola</taxon>
    </lineage>
</organism>